<name>A0A0G2HJ71_9SYNE</name>
<sequence length="102" mass="11757">MNSLLDKVKVRNRKIEEIQTEMNSLLNEIKDWDEERLTKMNDSLNEVKKLDEEILRKINELRNQIISYTISFAVAIGFLIAVAIGALIASGFFICICKILKK</sequence>
<evidence type="ECO:0000256" key="1">
    <source>
        <dbReference type="SAM" id="Coils"/>
    </source>
</evidence>
<evidence type="ECO:0000256" key="2">
    <source>
        <dbReference type="SAM" id="Phobius"/>
    </source>
</evidence>
<keyword evidence="2" id="KW-1133">Transmembrane helix</keyword>
<keyword evidence="2" id="KW-0472">Membrane</keyword>
<organism evidence="3 4">
    <name type="scientific">Candidatus Synechococcus spongiarum SP3</name>
    <dbReference type="NCBI Taxonomy" id="1604020"/>
    <lineage>
        <taxon>Bacteria</taxon>
        <taxon>Bacillati</taxon>
        <taxon>Cyanobacteriota</taxon>
        <taxon>Cyanophyceae</taxon>
        <taxon>Synechococcales</taxon>
        <taxon>Synechococcaceae</taxon>
        <taxon>Synechococcus</taxon>
    </lineage>
</organism>
<gene>
    <name evidence="3" type="ORF">TE42_09775</name>
</gene>
<dbReference type="PATRIC" id="fig|1604020.3.peg.2271"/>
<accession>A0A0G2HJ71</accession>
<evidence type="ECO:0000313" key="3">
    <source>
        <dbReference type="EMBL" id="KKZ10594.1"/>
    </source>
</evidence>
<protein>
    <submittedName>
        <fullName evidence="3">Uncharacterized protein</fullName>
    </submittedName>
</protein>
<keyword evidence="1" id="KW-0175">Coiled coil</keyword>
<dbReference type="AlphaFoldDB" id="A0A0G2HJ71"/>
<comment type="caution">
    <text evidence="3">The sequence shown here is derived from an EMBL/GenBank/DDBJ whole genome shotgun (WGS) entry which is preliminary data.</text>
</comment>
<dbReference type="Proteomes" id="UP000035067">
    <property type="component" value="Unassembled WGS sequence"/>
</dbReference>
<evidence type="ECO:0000313" key="4">
    <source>
        <dbReference type="Proteomes" id="UP000035067"/>
    </source>
</evidence>
<feature type="coiled-coil region" evidence="1">
    <location>
        <begin position="8"/>
        <end position="64"/>
    </location>
</feature>
<feature type="transmembrane region" description="Helical" evidence="2">
    <location>
        <begin position="65"/>
        <end position="96"/>
    </location>
</feature>
<proteinExistence type="predicted"/>
<reference evidence="3 4" key="1">
    <citation type="submission" date="2015-01" db="EMBL/GenBank/DDBJ databases">
        <title>Lifestyle Evolution in Cyanobacterial Symbionts of Sponges.</title>
        <authorList>
            <person name="Burgsdorf I."/>
            <person name="Slaby B.M."/>
            <person name="Handley K.M."/>
            <person name="Haber M."/>
            <person name="Blom J."/>
            <person name="Marshall C.W."/>
            <person name="Gilbert J.A."/>
            <person name="Hentschel U."/>
            <person name="Steindler L."/>
        </authorList>
    </citation>
    <scope>NUCLEOTIDE SEQUENCE [LARGE SCALE GENOMIC DNA]</scope>
    <source>
        <strain evidence="3">SP3</strain>
    </source>
</reference>
<keyword evidence="2" id="KW-0812">Transmembrane</keyword>
<dbReference type="EMBL" id="JXQG01000083">
    <property type="protein sequence ID" value="KKZ10594.1"/>
    <property type="molecule type" value="Genomic_DNA"/>
</dbReference>